<proteinExistence type="predicted"/>
<dbReference type="RefSeq" id="WP_157730137.1">
    <property type="nucleotide sequence ID" value="NZ_LT899436.1"/>
</dbReference>
<organism evidence="2 3">
    <name type="scientific">Tenacibaculum jejuense</name>
    <dbReference type="NCBI Taxonomy" id="584609"/>
    <lineage>
        <taxon>Bacteria</taxon>
        <taxon>Pseudomonadati</taxon>
        <taxon>Bacteroidota</taxon>
        <taxon>Flavobacteriia</taxon>
        <taxon>Flavobacteriales</taxon>
        <taxon>Flavobacteriaceae</taxon>
        <taxon>Tenacibaculum</taxon>
    </lineage>
</organism>
<reference evidence="2 3" key="1">
    <citation type="submission" date="2017-07" db="EMBL/GenBank/DDBJ databases">
        <authorList>
            <person name="Sun Z.S."/>
            <person name="Albrecht U."/>
            <person name="Echele G."/>
            <person name="Lee C.C."/>
        </authorList>
    </citation>
    <scope>NUCLEOTIDE SEQUENCE [LARGE SCALE GENOMIC DNA]</scope>
    <source>
        <strain evidence="3">type strain: KCTC 22618</strain>
    </source>
</reference>
<gene>
    <name evidence="2" type="ORF">TJEJU_1412</name>
</gene>
<feature type="chain" id="PRO_5012647170" evidence="1">
    <location>
        <begin position="25"/>
        <end position="191"/>
    </location>
</feature>
<dbReference type="OrthoDB" id="1441327at2"/>
<dbReference type="KEGG" id="tje:TJEJU_1412"/>
<keyword evidence="3" id="KW-1185">Reference proteome</keyword>
<evidence type="ECO:0000313" key="2">
    <source>
        <dbReference type="EMBL" id="SNR15146.1"/>
    </source>
</evidence>
<dbReference type="Proteomes" id="UP000215214">
    <property type="component" value="Chromosome TJEJU"/>
</dbReference>
<dbReference type="AlphaFoldDB" id="A0A238U816"/>
<sequence length="191" mass="21314">MNRRRFITSSIMGAGLVAVCPSFALSNTNTSHFSKFKYLMNKGKYISVANLSKGIQDTFNSLTTSLKNSDYEYSKTQIIKLNSTSYAVPLVKKSLLSSPKNEMALIVGNTFKSKFYILNEYQTSEFNLLINNYENNLKANKITNLSVSEFAFPVSIVKESKGKENLLAYKNLLNNEITISSLGKKSKAVIS</sequence>
<evidence type="ECO:0000313" key="3">
    <source>
        <dbReference type="Proteomes" id="UP000215214"/>
    </source>
</evidence>
<keyword evidence="1" id="KW-0732">Signal</keyword>
<evidence type="ECO:0000256" key="1">
    <source>
        <dbReference type="SAM" id="SignalP"/>
    </source>
</evidence>
<dbReference type="EMBL" id="LT899436">
    <property type="protein sequence ID" value="SNR15146.1"/>
    <property type="molecule type" value="Genomic_DNA"/>
</dbReference>
<protein>
    <submittedName>
        <fullName evidence="2">Uncharacterized protein</fullName>
    </submittedName>
</protein>
<name>A0A238U816_9FLAO</name>
<accession>A0A238U816</accession>
<feature type="signal peptide" evidence="1">
    <location>
        <begin position="1"/>
        <end position="24"/>
    </location>
</feature>